<comment type="similarity">
    <text evidence="6">Belongs to the PINc/VapC protein family.</text>
</comment>
<gene>
    <name evidence="6" type="primary">vapC</name>
    <name evidence="8" type="ORF">HGA11_31515</name>
</gene>
<dbReference type="InterPro" id="IPR051619">
    <property type="entry name" value="TypeII_TA_RNase_PINc/VapC"/>
</dbReference>
<keyword evidence="1 6" id="KW-1277">Toxin-antitoxin system</keyword>
<dbReference type="InterPro" id="IPR022907">
    <property type="entry name" value="VapC_family"/>
</dbReference>
<evidence type="ECO:0000256" key="2">
    <source>
        <dbReference type="ARBA" id="ARBA00022722"/>
    </source>
</evidence>
<feature type="domain" description="PIN" evidence="7">
    <location>
        <begin position="2"/>
        <end position="113"/>
    </location>
</feature>
<name>A0A7X6MWC9_9MYCO</name>
<evidence type="ECO:0000256" key="3">
    <source>
        <dbReference type="ARBA" id="ARBA00022723"/>
    </source>
</evidence>
<dbReference type="InterPro" id="IPR029060">
    <property type="entry name" value="PIN-like_dom_sf"/>
</dbReference>
<protein>
    <recommendedName>
        <fullName evidence="6">Ribonuclease VapC</fullName>
        <shortName evidence="6">RNase VapC</shortName>
        <ecNumber evidence="6">3.1.-.-</ecNumber>
    </recommendedName>
    <alternativeName>
        <fullName evidence="6">Toxin VapC</fullName>
    </alternativeName>
</protein>
<evidence type="ECO:0000259" key="7">
    <source>
        <dbReference type="Pfam" id="PF01850"/>
    </source>
</evidence>
<feature type="binding site" evidence="6">
    <location>
        <position position="91"/>
    </location>
    <ligand>
        <name>Mg(2+)</name>
        <dbReference type="ChEBI" id="CHEBI:18420"/>
    </ligand>
</feature>
<dbReference type="GO" id="GO:0004540">
    <property type="term" value="F:RNA nuclease activity"/>
    <property type="evidence" value="ECO:0007669"/>
    <property type="project" value="InterPro"/>
</dbReference>
<organism evidence="8 9">
    <name type="scientific">Mycolicibacterium septicum DSM 44393</name>
    <dbReference type="NCBI Taxonomy" id="1341646"/>
    <lineage>
        <taxon>Bacteria</taxon>
        <taxon>Bacillati</taxon>
        <taxon>Actinomycetota</taxon>
        <taxon>Actinomycetes</taxon>
        <taxon>Mycobacteriales</taxon>
        <taxon>Mycobacteriaceae</taxon>
        <taxon>Mycolicibacterium</taxon>
    </lineage>
</organism>
<dbReference type="Pfam" id="PF01850">
    <property type="entry name" value="PIN"/>
    <property type="match status" value="1"/>
</dbReference>
<proteinExistence type="inferred from homology"/>
<keyword evidence="2 6" id="KW-0540">Nuclease</keyword>
<evidence type="ECO:0000313" key="9">
    <source>
        <dbReference type="Proteomes" id="UP000518188"/>
    </source>
</evidence>
<keyword evidence="4 6" id="KW-0378">Hydrolase</keyword>
<keyword evidence="5 6" id="KW-0460">Magnesium</keyword>
<dbReference type="GO" id="GO:0000287">
    <property type="term" value="F:magnesium ion binding"/>
    <property type="evidence" value="ECO:0007669"/>
    <property type="project" value="UniProtKB-UniRule"/>
</dbReference>
<accession>A0A7X6MWC9</accession>
<comment type="cofactor">
    <cofactor evidence="6">
        <name>Mg(2+)</name>
        <dbReference type="ChEBI" id="CHEBI:18420"/>
    </cofactor>
</comment>
<evidence type="ECO:0000256" key="1">
    <source>
        <dbReference type="ARBA" id="ARBA00022649"/>
    </source>
</evidence>
<dbReference type="PANTHER" id="PTHR35901:SF1">
    <property type="entry name" value="EXONUCLEASE VAPC9"/>
    <property type="match status" value="1"/>
</dbReference>
<dbReference type="AlphaFoldDB" id="A0A7X6MWC9"/>
<dbReference type="InterPro" id="IPR002716">
    <property type="entry name" value="PIN_dom"/>
</dbReference>
<dbReference type="GO" id="GO:0016787">
    <property type="term" value="F:hydrolase activity"/>
    <property type="evidence" value="ECO:0007669"/>
    <property type="project" value="UniProtKB-KW"/>
</dbReference>
<evidence type="ECO:0000256" key="6">
    <source>
        <dbReference type="HAMAP-Rule" id="MF_00265"/>
    </source>
</evidence>
<dbReference type="HAMAP" id="MF_00265">
    <property type="entry name" value="VapC_Nob1"/>
    <property type="match status" value="1"/>
</dbReference>
<keyword evidence="6" id="KW-0800">Toxin</keyword>
<dbReference type="SUPFAM" id="SSF88723">
    <property type="entry name" value="PIN domain-like"/>
    <property type="match status" value="1"/>
</dbReference>
<evidence type="ECO:0000256" key="4">
    <source>
        <dbReference type="ARBA" id="ARBA00022801"/>
    </source>
</evidence>
<dbReference type="EC" id="3.1.-.-" evidence="6"/>
<dbReference type="InterPro" id="IPR044153">
    <property type="entry name" value="PIN_Pae0151-like"/>
</dbReference>
<evidence type="ECO:0000256" key="5">
    <source>
        <dbReference type="ARBA" id="ARBA00022842"/>
    </source>
</evidence>
<feature type="binding site" evidence="6">
    <location>
        <position position="5"/>
    </location>
    <ligand>
        <name>Mg(2+)</name>
        <dbReference type="ChEBI" id="CHEBI:18420"/>
    </ligand>
</feature>
<dbReference type="CDD" id="cd09873">
    <property type="entry name" value="PIN_Pae0151-like"/>
    <property type="match status" value="1"/>
</dbReference>
<sequence>MIVLDASAAVSALLHDGPARRLLAAEAIHVPHLVDVEVVSVLRRQAAAGLLGAGDARQALSVWRRLGLIRYAAAPLLERVWELRMTVTAYDAMYVAVAENLDCALATADSRLSGATGPRCAITVVPR</sequence>
<dbReference type="PANTHER" id="PTHR35901">
    <property type="entry name" value="RIBONUCLEASE VAPC3"/>
    <property type="match status" value="1"/>
</dbReference>
<dbReference type="EMBL" id="JAAXPJ010000020">
    <property type="protein sequence ID" value="NKZ15508.1"/>
    <property type="molecule type" value="Genomic_DNA"/>
</dbReference>
<evidence type="ECO:0000313" key="8">
    <source>
        <dbReference type="EMBL" id="NKZ15508.1"/>
    </source>
</evidence>
<dbReference type="Gene3D" id="3.40.50.1010">
    <property type="entry name" value="5'-nuclease"/>
    <property type="match status" value="1"/>
</dbReference>
<reference evidence="8 9" key="1">
    <citation type="submission" date="2020-04" db="EMBL/GenBank/DDBJ databases">
        <title>MicrobeNet Type strains.</title>
        <authorList>
            <person name="Nicholson A.C."/>
        </authorList>
    </citation>
    <scope>NUCLEOTIDE SEQUENCE [LARGE SCALE GENOMIC DNA]</scope>
    <source>
        <strain evidence="8 9">ATCC 700731</strain>
    </source>
</reference>
<keyword evidence="3 6" id="KW-0479">Metal-binding</keyword>
<dbReference type="Proteomes" id="UP000518188">
    <property type="component" value="Unassembled WGS sequence"/>
</dbReference>
<dbReference type="RefSeq" id="WP_044515951.1">
    <property type="nucleotide sequence ID" value="NZ_HG322951.1"/>
</dbReference>
<comment type="caution">
    <text evidence="8">The sequence shown here is derived from an EMBL/GenBank/DDBJ whole genome shotgun (WGS) entry which is preliminary data.</text>
</comment>
<comment type="function">
    <text evidence="6">Toxic component of a toxin-antitoxin (TA) system. An RNase.</text>
</comment>
<dbReference type="GO" id="GO:0090729">
    <property type="term" value="F:toxin activity"/>
    <property type="evidence" value="ECO:0007669"/>
    <property type="project" value="UniProtKB-KW"/>
</dbReference>